<accession>A0A6L3ZK15</accession>
<protein>
    <submittedName>
        <fullName evidence="3">DUF2520 domain-containing protein</fullName>
    </submittedName>
</protein>
<sequence>MMKVGIYGNGNAAWTLGQALKSKSEIQLSVSARDPEKGSALANELGVDFIPESEVETSGLDVLILAISDGAIAPTAASFDLVDTLLVHTSGPTPMDVLYNGSEKVGVFYPLQTMSKGKDTDFSQVPFLLESDTEDGLTLLKKLATLLSSDIREMSSVKRLALHASAVFVNNFTNHINAIATDICAKYNVPFDLLHPLIDKTAEVAKSGQASESQTGPAVRKDRITMMAHQSILSPSENEIYRLLSEHIQNRHETEL</sequence>
<dbReference type="Gene3D" id="1.10.1040.20">
    <property type="entry name" value="ProC-like, C-terminal domain"/>
    <property type="match status" value="1"/>
</dbReference>
<dbReference type="SUPFAM" id="SSF51735">
    <property type="entry name" value="NAD(P)-binding Rossmann-fold domains"/>
    <property type="match status" value="1"/>
</dbReference>
<evidence type="ECO:0000259" key="2">
    <source>
        <dbReference type="Pfam" id="PF10728"/>
    </source>
</evidence>
<name>A0A6L3ZK15_9FLAO</name>
<organism evidence="3 4">
    <name type="scientific">Phaeocystidibacter marisrubri</name>
    <dbReference type="NCBI Taxonomy" id="1577780"/>
    <lineage>
        <taxon>Bacteria</taxon>
        <taxon>Pseudomonadati</taxon>
        <taxon>Bacteroidota</taxon>
        <taxon>Flavobacteriia</taxon>
        <taxon>Flavobacteriales</taxon>
        <taxon>Phaeocystidibacteraceae</taxon>
        <taxon>Phaeocystidibacter</taxon>
    </lineage>
</organism>
<dbReference type="Pfam" id="PF03807">
    <property type="entry name" value="F420_oxidored"/>
    <property type="match status" value="1"/>
</dbReference>
<evidence type="ECO:0000313" key="3">
    <source>
        <dbReference type="EMBL" id="KAB2818177.1"/>
    </source>
</evidence>
<dbReference type="Proteomes" id="UP000484164">
    <property type="component" value="Unassembled WGS sequence"/>
</dbReference>
<comment type="caution">
    <text evidence="3">The sequence shown here is derived from an EMBL/GenBank/DDBJ whole genome shotgun (WGS) entry which is preliminary data.</text>
</comment>
<reference evidence="3 4" key="1">
    <citation type="submission" date="2019-10" db="EMBL/GenBank/DDBJ databases">
        <title>Genome sequence of Phaeocystidibacter marisrubri JCM30614 (type strain).</title>
        <authorList>
            <person name="Bowman J.P."/>
        </authorList>
    </citation>
    <scope>NUCLEOTIDE SEQUENCE [LARGE SCALE GENOMIC DNA]</scope>
    <source>
        <strain evidence="3 4">JCM 30614</strain>
    </source>
</reference>
<gene>
    <name evidence="3" type="ORF">F8C82_07180</name>
</gene>
<dbReference type="Pfam" id="PF10728">
    <property type="entry name" value="DUF2520"/>
    <property type="match status" value="1"/>
</dbReference>
<keyword evidence="4" id="KW-1185">Reference proteome</keyword>
<dbReference type="InterPro" id="IPR018931">
    <property type="entry name" value="DUF2520"/>
</dbReference>
<dbReference type="Gene3D" id="3.40.50.720">
    <property type="entry name" value="NAD(P)-binding Rossmann-like Domain"/>
    <property type="match status" value="1"/>
</dbReference>
<proteinExistence type="predicted"/>
<feature type="domain" description="Pyrroline-5-carboxylate reductase catalytic N-terminal" evidence="1">
    <location>
        <begin position="3"/>
        <end position="87"/>
    </location>
</feature>
<dbReference type="AlphaFoldDB" id="A0A6L3ZK15"/>
<feature type="domain" description="DUF2520" evidence="2">
    <location>
        <begin position="125"/>
        <end position="247"/>
    </location>
</feature>
<dbReference type="EMBL" id="WBVQ01000001">
    <property type="protein sequence ID" value="KAB2818177.1"/>
    <property type="molecule type" value="Genomic_DNA"/>
</dbReference>
<dbReference type="OrthoDB" id="9810755at2"/>
<dbReference type="InterPro" id="IPR036291">
    <property type="entry name" value="NAD(P)-bd_dom_sf"/>
</dbReference>
<evidence type="ECO:0000313" key="4">
    <source>
        <dbReference type="Proteomes" id="UP000484164"/>
    </source>
</evidence>
<dbReference type="InterPro" id="IPR008927">
    <property type="entry name" value="6-PGluconate_DH-like_C_sf"/>
</dbReference>
<dbReference type="SUPFAM" id="SSF48179">
    <property type="entry name" value="6-phosphogluconate dehydrogenase C-terminal domain-like"/>
    <property type="match status" value="1"/>
</dbReference>
<dbReference type="InterPro" id="IPR037108">
    <property type="entry name" value="TM1727-like_C_sf"/>
</dbReference>
<dbReference type="PANTHER" id="PTHR40459:SF1">
    <property type="entry name" value="CONSERVED HYPOTHETICAL ALANINE AND LEUCINE RICH PROTEIN"/>
    <property type="match status" value="1"/>
</dbReference>
<dbReference type="InterPro" id="IPR028939">
    <property type="entry name" value="P5C_Rdtase_cat_N"/>
</dbReference>
<dbReference type="PANTHER" id="PTHR40459">
    <property type="entry name" value="CONSERVED HYPOTHETICAL ALANINE AND LEUCINE RICH PROTEIN"/>
    <property type="match status" value="1"/>
</dbReference>
<evidence type="ECO:0000259" key="1">
    <source>
        <dbReference type="Pfam" id="PF03807"/>
    </source>
</evidence>
<dbReference type="RefSeq" id="WP_151692865.1">
    <property type="nucleotide sequence ID" value="NZ_BMGX01000002.1"/>
</dbReference>